<reference evidence="4 5" key="1">
    <citation type="journal article" date="2023" name="Int. J. Syst. Evol. Microbiol.">
        <title>Sellimonas catena sp. nov., isolated from human faeces.</title>
        <authorList>
            <person name="Hisatomi A."/>
            <person name="Ohkuma M."/>
            <person name="Sakamoto M."/>
        </authorList>
    </citation>
    <scope>NUCLEOTIDE SEQUENCE [LARGE SCALE GENOMIC DNA]</scope>
    <source>
        <strain evidence="4 5">12EGH17</strain>
    </source>
</reference>
<dbReference type="EMBL" id="BSBO01000005">
    <property type="protein sequence ID" value="GLG03492.1"/>
    <property type="molecule type" value="Genomic_DNA"/>
</dbReference>
<dbReference type="RefSeq" id="WP_281872300.1">
    <property type="nucleotide sequence ID" value="NZ_BSBO01000005.1"/>
</dbReference>
<dbReference type="InterPro" id="IPR020904">
    <property type="entry name" value="Sc_DH/Rdtase_CS"/>
</dbReference>
<name>A0A9W6C4K1_9FIRM</name>
<sequence>MKLKDKVALITGGSRGIGFATAKRFLEEGAKVIVAASRQETADKAVARLKESIPGASVEGICPDLSSLESVREAVKGIHDTYGRIDILVNNAGVSDSVPFTEYTEDLFDKVMNLNVKGVFNASRAVVDYMVEQGEGVILSTSSMVSISGQAAGVAYPTSKFAVNGMTISLARELGPRGIRVNAVAPGITETDMMKAVPKEVIDPLIAQIPLRRLGQPEDIANAFVFLASEEASYITGVILSVDGMSRA</sequence>
<accession>A0A9W6C4K1</accession>
<dbReference type="InterPro" id="IPR057326">
    <property type="entry name" value="KR_dom"/>
</dbReference>
<organism evidence="4 5">
    <name type="scientific">Sellimonas catena</name>
    <dbReference type="NCBI Taxonomy" id="2994035"/>
    <lineage>
        <taxon>Bacteria</taxon>
        <taxon>Bacillati</taxon>
        <taxon>Bacillota</taxon>
        <taxon>Clostridia</taxon>
        <taxon>Lachnospirales</taxon>
        <taxon>Lachnospiraceae</taxon>
        <taxon>Sellimonas</taxon>
    </lineage>
</organism>
<comment type="similarity">
    <text evidence="1">Belongs to the short-chain dehydrogenases/reductases (SDR) family.</text>
</comment>
<dbReference type="NCBIfam" id="NF009466">
    <property type="entry name" value="PRK12826.1-2"/>
    <property type="match status" value="1"/>
</dbReference>
<dbReference type="NCBIfam" id="NF005559">
    <property type="entry name" value="PRK07231.1"/>
    <property type="match status" value="1"/>
</dbReference>
<evidence type="ECO:0000256" key="2">
    <source>
        <dbReference type="ARBA" id="ARBA00023002"/>
    </source>
</evidence>
<dbReference type="PRINTS" id="PR00080">
    <property type="entry name" value="SDRFAMILY"/>
</dbReference>
<gene>
    <name evidence="4" type="ORF">Selli1_06660</name>
</gene>
<evidence type="ECO:0000313" key="4">
    <source>
        <dbReference type="EMBL" id="GLG03492.1"/>
    </source>
</evidence>
<feature type="domain" description="Ketoreductase" evidence="3">
    <location>
        <begin position="6"/>
        <end position="191"/>
    </location>
</feature>
<dbReference type="PROSITE" id="PS00061">
    <property type="entry name" value="ADH_SHORT"/>
    <property type="match status" value="1"/>
</dbReference>
<dbReference type="AlphaFoldDB" id="A0A9W6C4K1"/>
<dbReference type="FunFam" id="3.40.50.720:FF:000084">
    <property type="entry name" value="Short-chain dehydrogenase reductase"/>
    <property type="match status" value="1"/>
</dbReference>
<proteinExistence type="inferred from homology"/>
<keyword evidence="2" id="KW-0560">Oxidoreductase</keyword>
<dbReference type="InterPro" id="IPR002347">
    <property type="entry name" value="SDR_fam"/>
</dbReference>
<dbReference type="GO" id="GO:0008206">
    <property type="term" value="P:bile acid metabolic process"/>
    <property type="evidence" value="ECO:0007669"/>
    <property type="project" value="UniProtKB-ARBA"/>
</dbReference>
<dbReference type="Gene3D" id="3.40.50.720">
    <property type="entry name" value="NAD(P)-binding Rossmann-like Domain"/>
    <property type="match status" value="1"/>
</dbReference>
<dbReference type="SMART" id="SM00822">
    <property type="entry name" value="PKS_KR"/>
    <property type="match status" value="1"/>
</dbReference>
<evidence type="ECO:0000256" key="1">
    <source>
        <dbReference type="ARBA" id="ARBA00006484"/>
    </source>
</evidence>
<dbReference type="PANTHER" id="PTHR42760:SF133">
    <property type="entry name" value="3-OXOACYL-[ACYL-CARRIER-PROTEIN] REDUCTASE"/>
    <property type="match status" value="1"/>
</dbReference>
<dbReference type="PRINTS" id="PR00081">
    <property type="entry name" value="GDHRDH"/>
</dbReference>
<dbReference type="SUPFAM" id="SSF51735">
    <property type="entry name" value="NAD(P)-binding Rossmann-fold domains"/>
    <property type="match status" value="1"/>
</dbReference>
<dbReference type="Proteomes" id="UP001145145">
    <property type="component" value="Unassembled WGS sequence"/>
</dbReference>
<keyword evidence="5" id="KW-1185">Reference proteome</keyword>
<dbReference type="PANTHER" id="PTHR42760">
    <property type="entry name" value="SHORT-CHAIN DEHYDROGENASES/REDUCTASES FAMILY MEMBER"/>
    <property type="match status" value="1"/>
</dbReference>
<dbReference type="GO" id="GO:0016616">
    <property type="term" value="F:oxidoreductase activity, acting on the CH-OH group of donors, NAD or NADP as acceptor"/>
    <property type="evidence" value="ECO:0007669"/>
    <property type="project" value="UniProtKB-ARBA"/>
</dbReference>
<dbReference type="Pfam" id="PF13561">
    <property type="entry name" value="adh_short_C2"/>
    <property type="match status" value="1"/>
</dbReference>
<comment type="caution">
    <text evidence="4">The sequence shown here is derived from an EMBL/GenBank/DDBJ whole genome shotgun (WGS) entry which is preliminary data.</text>
</comment>
<evidence type="ECO:0000313" key="5">
    <source>
        <dbReference type="Proteomes" id="UP001145145"/>
    </source>
</evidence>
<dbReference type="InterPro" id="IPR036291">
    <property type="entry name" value="NAD(P)-bd_dom_sf"/>
</dbReference>
<protein>
    <submittedName>
        <fullName evidence="4">Beta-ketoacyl-ACP reductase</fullName>
    </submittedName>
</protein>
<evidence type="ECO:0000259" key="3">
    <source>
        <dbReference type="SMART" id="SM00822"/>
    </source>
</evidence>